<dbReference type="Gene3D" id="3.10.100.10">
    <property type="entry name" value="Mannose-Binding Protein A, subunit A"/>
    <property type="match status" value="2"/>
</dbReference>
<evidence type="ECO:0000313" key="5">
    <source>
        <dbReference type="EMBL" id="KAK1886708.1"/>
    </source>
</evidence>
<feature type="coiled-coil region" evidence="3">
    <location>
        <begin position="143"/>
        <end position="235"/>
    </location>
</feature>
<dbReference type="Pfam" id="PF00059">
    <property type="entry name" value="Lectin_C"/>
    <property type="match status" value="2"/>
</dbReference>
<dbReference type="InterPro" id="IPR033989">
    <property type="entry name" value="CD209-like_CTLD"/>
</dbReference>
<gene>
    <name evidence="5" type="ORF">KUDE01_030423</name>
</gene>
<evidence type="ECO:0000256" key="1">
    <source>
        <dbReference type="ARBA" id="ARBA00022734"/>
    </source>
</evidence>
<dbReference type="InterPro" id="IPR016187">
    <property type="entry name" value="CTDL_fold"/>
</dbReference>
<keyword evidence="2" id="KW-1015">Disulfide bond</keyword>
<dbReference type="GO" id="GO:0030246">
    <property type="term" value="F:carbohydrate binding"/>
    <property type="evidence" value="ECO:0007669"/>
    <property type="project" value="UniProtKB-KW"/>
</dbReference>
<proteinExistence type="predicted"/>
<dbReference type="PANTHER" id="PTHR22803">
    <property type="entry name" value="MANNOSE, PHOSPHOLIPASE, LECTIN RECEPTOR RELATED"/>
    <property type="match status" value="1"/>
</dbReference>
<dbReference type="SUPFAM" id="SSF56436">
    <property type="entry name" value="C-type lectin-like"/>
    <property type="match status" value="2"/>
</dbReference>
<feature type="non-terminal residue" evidence="5">
    <location>
        <position position="1"/>
    </location>
</feature>
<protein>
    <submittedName>
        <fullName evidence="5">C-type lectin domain family 4 member F</fullName>
    </submittedName>
</protein>
<evidence type="ECO:0000259" key="4">
    <source>
        <dbReference type="PROSITE" id="PS50041"/>
    </source>
</evidence>
<organism evidence="5 6">
    <name type="scientific">Dissostichus eleginoides</name>
    <name type="common">Patagonian toothfish</name>
    <name type="synonym">Dissostichus amissus</name>
    <dbReference type="NCBI Taxonomy" id="100907"/>
    <lineage>
        <taxon>Eukaryota</taxon>
        <taxon>Metazoa</taxon>
        <taxon>Chordata</taxon>
        <taxon>Craniata</taxon>
        <taxon>Vertebrata</taxon>
        <taxon>Euteleostomi</taxon>
        <taxon>Actinopterygii</taxon>
        <taxon>Neopterygii</taxon>
        <taxon>Teleostei</taxon>
        <taxon>Neoteleostei</taxon>
        <taxon>Acanthomorphata</taxon>
        <taxon>Eupercaria</taxon>
        <taxon>Perciformes</taxon>
        <taxon>Notothenioidei</taxon>
        <taxon>Nototheniidae</taxon>
        <taxon>Dissostichus</taxon>
    </lineage>
</organism>
<dbReference type="SMART" id="SM00034">
    <property type="entry name" value="CLECT"/>
    <property type="match status" value="2"/>
</dbReference>
<name>A0AAD9BPQ1_DISEL</name>
<dbReference type="PROSITE" id="PS50041">
    <property type="entry name" value="C_TYPE_LECTIN_2"/>
    <property type="match status" value="2"/>
</dbReference>
<dbReference type="AlphaFoldDB" id="A0AAD9BPQ1"/>
<feature type="coiled-coil region" evidence="3">
    <location>
        <begin position="3"/>
        <end position="46"/>
    </location>
</feature>
<feature type="domain" description="C-type lectin" evidence="4">
    <location>
        <begin position="481"/>
        <end position="595"/>
    </location>
</feature>
<dbReference type="InterPro" id="IPR001304">
    <property type="entry name" value="C-type_lectin-like"/>
</dbReference>
<accession>A0AAD9BPQ1</accession>
<keyword evidence="3" id="KW-0175">Coiled coil</keyword>
<dbReference type="InterPro" id="IPR050111">
    <property type="entry name" value="C-type_lectin/snaclec_domain"/>
</dbReference>
<comment type="caution">
    <text evidence="5">The sequence shown here is derived from an EMBL/GenBank/DDBJ whole genome shotgun (WGS) entry which is preliminary data.</text>
</comment>
<dbReference type="InterPro" id="IPR018378">
    <property type="entry name" value="C-type_lectin_CS"/>
</dbReference>
<dbReference type="CDD" id="cd03590">
    <property type="entry name" value="CLECT_DC-SIGN_like"/>
    <property type="match status" value="2"/>
</dbReference>
<keyword evidence="6" id="KW-1185">Reference proteome</keyword>
<reference evidence="5" key="1">
    <citation type="submission" date="2023-04" db="EMBL/GenBank/DDBJ databases">
        <title>Chromosome-level genome of Chaenocephalus aceratus.</title>
        <authorList>
            <person name="Park H."/>
        </authorList>
    </citation>
    <scope>NUCLEOTIDE SEQUENCE</scope>
    <source>
        <strain evidence="5">DE</strain>
        <tissue evidence="5">Muscle</tissue>
    </source>
</reference>
<keyword evidence="1" id="KW-0430">Lectin</keyword>
<evidence type="ECO:0000256" key="2">
    <source>
        <dbReference type="ARBA" id="ARBA00023157"/>
    </source>
</evidence>
<evidence type="ECO:0000256" key="3">
    <source>
        <dbReference type="SAM" id="Coils"/>
    </source>
</evidence>
<dbReference type="EMBL" id="JASDAP010000020">
    <property type="protein sequence ID" value="KAK1886708.1"/>
    <property type="molecule type" value="Genomic_DNA"/>
</dbReference>
<dbReference type="InterPro" id="IPR016186">
    <property type="entry name" value="C-type_lectin-like/link_sf"/>
</dbReference>
<feature type="domain" description="C-type lectin" evidence="4">
    <location>
        <begin position="260"/>
        <end position="328"/>
    </location>
</feature>
<dbReference type="Proteomes" id="UP001228049">
    <property type="component" value="Unassembled WGS sequence"/>
</dbReference>
<evidence type="ECO:0000313" key="6">
    <source>
        <dbReference type="Proteomes" id="UP001228049"/>
    </source>
</evidence>
<sequence length="598" mass="69337">ASGKNLTEERDELKRTVKDYDLEASGKNLTEERDDLKRAVKDYDLEASGKNLTEERDELKRAVKDYDMVATNTNLAKERDDLGRTLRAGEEPELSMIYETFEDVSARKAASCCSVEDFKVPDAAPVSQPNSLTEERDEMKRINLDLEAGCNNLTEERDDLNRTLENYVSQQNSLTEERDEMKRINLDLQAGYNNLTEERDDLKRTLENYDLEAGCNSLTEERDELKRTVKDYDMVATNKNLAKERDDLGRTLRAGGWMYFSGSLYTISSIEKNWQESRDDCLQKGADLVIVNSREEQDYIVSFRKRVWIGLTDRETEGRWKWVDGTPLTTRGSTDEMVSLEEELELSMIYENFEDVSARKAASRCSVEDFKVPDAAPGMKMNRLLVVSFGLLCILQAALNISLRLTLFSQQNSLTEERDQMKRINFDMVATNKNLSEERDDLKKTALDLDAGRNILTEDNHGLKRTLEEYVHYLQQGWVYFSGSFYRISSTMKTWQDSRKDCQQRGADLMIINSQEEQDFTGQYKHVTWIGLTDRDTEGEWKWVDGTQLTTRFWHSGEPNNYKNKNEDCVNINHFDNQNSWNDAPCENEYLWICEKKM</sequence>
<dbReference type="PROSITE" id="PS00615">
    <property type="entry name" value="C_TYPE_LECTIN_1"/>
    <property type="match status" value="1"/>
</dbReference>